<organism evidence="2 3">
    <name type="scientific">Vespula germanica</name>
    <name type="common">German yellow jacket</name>
    <name type="synonym">Paravespula germanica</name>
    <dbReference type="NCBI Taxonomy" id="30212"/>
    <lineage>
        <taxon>Eukaryota</taxon>
        <taxon>Metazoa</taxon>
        <taxon>Ecdysozoa</taxon>
        <taxon>Arthropoda</taxon>
        <taxon>Hexapoda</taxon>
        <taxon>Insecta</taxon>
        <taxon>Pterygota</taxon>
        <taxon>Neoptera</taxon>
        <taxon>Endopterygota</taxon>
        <taxon>Hymenoptera</taxon>
        <taxon>Apocrita</taxon>
        <taxon>Aculeata</taxon>
        <taxon>Vespoidea</taxon>
        <taxon>Vespidae</taxon>
        <taxon>Vespinae</taxon>
        <taxon>Vespula</taxon>
    </lineage>
</organism>
<evidence type="ECO:0000313" key="3">
    <source>
        <dbReference type="Proteomes" id="UP000617340"/>
    </source>
</evidence>
<sequence length="108" mass="11820">MVDGIREATKGIVNAGPYEIIALYHATEDIYVQDAPSPLSTLFPVSASTLYKRAGRASRKMPAAHEASKRAEFEADEEEAAGGERLQEEKRQQEQNRGHRPSGCTTSS</sequence>
<dbReference type="Proteomes" id="UP000617340">
    <property type="component" value="Unassembled WGS sequence"/>
</dbReference>
<dbReference type="EMBL" id="JACSDZ010000009">
    <property type="protein sequence ID" value="KAF7395775.1"/>
    <property type="molecule type" value="Genomic_DNA"/>
</dbReference>
<evidence type="ECO:0000256" key="1">
    <source>
        <dbReference type="SAM" id="MobiDB-lite"/>
    </source>
</evidence>
<comment type="caution">
    <text evidence="2">The sequence shown here is derived from an EMBL/GenBank/DDBJ whole genome shotgun (WGS) entry which is preliminary data.</text>
</comment>
<protein>
    <submittedName>
        <fullName evidence="2">Uncharacterized protein</fullName>
    </submittedName>
</protein>
<dbReference type="AlphaFoldDB" id="A0A834N3U0"/>
<evidence type="ECO:0000313" key="2">
    <source>
        <dbReference type="EMBL" id="KAF7395775.1"/>
    </source>
</evidence>
<accession>A0A834N3U0</accession>
<proteinExistence type="predicted"/>
<keyword evidence="3" id="KW-1185">Reference proteome</keyword>
<gene>
    <name evidence="2" type="ORF">HZH68_009825</name>
</gene>
<feature type="compositionally biased region" description="Basic and acidic residues" evidence="1">
    <location>
        <begin position="85"/>
        <end position="97"/>
    </location>
</feature>
<feature type="region of interest" description="Disordered" evidence="1">
    <location>
        <begin position="55"/>
        <end position="108"/>
    </location>
</feature>
<name>A0A834N3U0_VESGE</name>
<reference evidence="2" key="1">
    <citation type="journal article" date="2020" name="G3 (Bethesda)">
        <title>High-Quality Assemblies for Three Invasive Social Wasps from the &lt;i&gt;Vespula&lt;/i&gt; Genus.</title>
        <authorList>
            <person name="Harrop T.W.R."/>
            <person name="Guhlin J."/>
            <person name="McLaughlin G.M."/>
            <person name="Permina E."/>
            <person name="Stockwell P."/>
            <person name="Gilligan J."/>
            <person name="Le Lec M.F."/>
            <person name="Gruber M.A.M."/>
            <person name="Quinn O."/>
            <person name="Lovegrove M."/>
            <person name="Duncan E.J."/>
            <person name="Remnant E.J."/>
            <person name="Van Eeckhoven J."/>
            <person name="Graham B."/>
            <person name="Knapp R.A."/>
            <person name="Langford K.W."/>
            <person name="Kronenberg Z."/>
            <person name="Press M.O."/>
            <person name="Eacker S.M."/>
            <person name="Wilson-Rankin E.E."/>
            <person name="Purcell J."/>
            <person name="Lester P.J."/>
            <person name="Dearden P.K."/>
        </authorList>
    </citation>
    <scope>NUCLEOTIDE SEQUENCE</scope>
    <source>
        <strain evidence="2">Linc-1</strain>
    </source>
</reference>